<comment type="caution">
    <text evidence="2">The sequence shown here is derived from an EMBL/GenBank/DDBJ whole genome shotgun (WGS) entry which is preliminary data.</text>
</comment>
<reference evidence="2" key="1">
    <citation type="submission" date="2022-03" db="EMBL/GenBank/DDBJ databases">
        <authorList>
            <person name="Sayadi A."/>
        </authorList>
    </citation>
    <scope>NUCLEOTIDE SEQUENCE</scope>
</reference>
<dbReference type="EMBL" id="CAKOFQ010006845">
    <property type="protein sequence ID" value="CAH1976217.1"/>
    <property type="molecule type" value="Genomic_DNA"/>
</dbReference>
<evidence type="ECO:0000256" key="1">
    <source>
        <dbReference type="SAM" id="MobiDB-lite"/>
    </source>
</evidence>
<gene>
    <name evidence="2" type="ORF">ACAOBT_LOCUS12031</name>
</gene>
<dbReference type="OrthoDB" id="341587at2759"/>
<evidence type="ECO:0000313" key="2">
    <source>
        <dbReference type="EMBL" id="CAH1976217.1"/>
    </source>
</evidence>
<dbReference type="SMART" id="SM00368">
    <property type="entry name" value="LRR_RI"/>
    <property type="match status" value="4"/>
</dbReference>
<organism evidence="2 3">
    <name type="scientific">Acanthoscelides obtectus</name>
    <name type="common">Bean weevil</name>
    <name type="synonym">Bruchus obtectus</name>
    <dbReference type="NCBI Taxonomy" id="200917"/>
    <lineage>
        <taxon>Eukaryota</taxon>
        <taxon>Metazoa</taxon>
        <taxon>Ecdysozoa</taxon>
        <taxon>Arthropoda</taxon>
        <taxon>Hexapoda</taxon>
        <taxon>Insecta</taxon>
        <taxon>Pterygota</taxon>
        <taxon>Neoptera</taxon>
        <taxon>Endopterygota</taxon>
        <taxon>Coleoptera</taxon>
        <taxon>Polyphaga</taxon>
        <taxon>Cucujiformia</taxon>
        <taxon>Chrysomeloidea</taxon>
        <taxon>Chrysomelidae</taxon>
        <taxon>Bruchinae</taxon>
        <taxon>Bruchini</taxon>
        <taxon>Acanthoscelides</taxon>
    </lineage>
</organism>
<keyword evidence="3" id="KW-1185">Reference proteome</keyword>
<dbReference type="InterPro" id="IPR032675">
    <property type="entry name" value="LRR_dom_sf"/>
</dbReference>
<proteinExistence type="predicted"/>
<dbReference type="InterPro" id="IPR052394">
    <property type="entry name" value="LRR-containing"/>
</dbReference>
<sequence length="480" mass="55485">MRIPHIINSNTLKVYTPSTECLQLVGETARQIKAEDFTWNDALVPLLTDLATQAINRNFENKPTLDQLPCEDRNYLLQILFLDLSLELIIPLIDDEFYWQRRYTEHFGLVTNRKPQAWTWKCLYLSRHVQKIIEEAQPQYSDEENMNDILDLCAPYTQRLLVTQLQRWQPPLTMEKEDIPEVYPIDHINLIFILRRLPQISELRISYGVNEVGEDFQWDMFKLSVTDCVRLGKGVLELKQIKILKVHRSNIEYKHCQALMQGLIRNRTLVELDLSNCKIGDQGALCVAKVISTHPTLKNLNLTNNRIGQIGAEGICYALTLETCARLDEVNFRLNPLGHEGVMGVLRAVIRCDIPRKLILSGVNFEEETSWKLAQMIKHNTYLEGLDISNNWLGEEGGEFLCEGMEINKSLKWLDLRETDITPAQHQTIKKLLKRNVTGILQKDEEIQSQQQPDTEEKVITETTYKAENAEEKEGKGEKE</sequence>
<evidence type="ECO:0000313" key="3">
    <source>
        <dbReference type="Proteomes" id="UP001152888"/>
    </source>
</evidence>
<dbReference type="InterPro" id="IPR001611">
    <property type="entry name" value="Leu-rich_rpt"/>
</dbReference>
<dbReference type="PANTHER" id="PTHR24114:SF2">
    <property type="entry name" value="F-BOX DOMAIN-CONTAINING PROTEIN-RELATED"/>
    <property type="match status" value="1"/>
</dbReference>
<dbReference type="Pfam" id="PF13516">
    <property type="entry name" value="LRR_6"/>
    <property type="match status" value="3"/>
</dbReference>
<dbReference type="SUPFAM" id="SSF52047">
    <property type="entry name" value="RNI-like"/>
    <property type="match status" value="1"/>
</dbReference>
<feature type="region of interest" description="Disordered" evidence="1">
    <location>
        <begin position="444"/>
        <end position="480"/>
    </location>
</feature>
<feature type="compositionally biased region" description="Basic and acidic residues" evidence="1">
    <location>
        <begin position="468"/>
        <end position="480"/>
    </location>
</feature>
<accession>A0A9P0KMP8</accession>
<dbReference type="Gene3D" id="3.80.10.10">
    <property type="entry name" value="Ribonuclease Inhibitor"/>
    <property type="match status" value="2"/>
</dbReference>
<dbReference type="PANTHER" id="PTHR24114">
    <property type="entry name" value="LEUCINE RICH REPEAT FAMILY PROTEIN"/>
    <property type="match status" value="1"/>
</dbReference>
<evidence type="ECO:0008006" key="4">
    <source>
        <dbReference type="Google" id="ProtNLM"/>
    </source>
</evidence>
<protein>
    <recommendedName>
        <fullName evidence="4">T-complex-associated testis-expressed protein 1</fullName>
    </recommendedName>
</protein>
<name>A0A9P0KMP8_ACAOB</name>
<dbReference type="Proteomes" id="UP001152888">
    <property type="component" value="Unassembled WGS sequence"/>
</dbReference>
<dbReference type="AlphaFoldDB" id="A0A9P0KMP8"/>